<dbReference type="InterPro" id="IPR025883">
    <property type="entry name" value="Cadherin-like_domain"/>
</dbReference>
<gene>
    <name evidence="4" type="ORF">GNP93_10880</name>
</gene>
<feature type="domain" description="SLH" evidence="2">
    <location>
        <begin position="1786"/>
        <end position="1849"/>
    </location>
</feature>
<dbReference type="SUPFAM" id="SSF49344">
    <property type="entry name" value="CBD9-like"/>
    <property type="match status" value="1"/>
</dbReference>
<dbReference type="InterPro" id="IPR010502">
    <property type="entry name" value="Carb-bd_dom_fam9"/>
</dbReference>
<protein>
    <submittedName>
        <fullName evidence="4">DUF1080 domain-containing protein</fullName>
    </submittedName>
</protein>
<evidence type="ECO:0000313" key="4">
    <source>
        <dbReference type="EMBL" id="MUG71188.1"/>
    </source>
</evidence>
<dbReference type="Pfam" id="PF06439">
    <property type="entry name" value="3keto-disac_hyd"/>
    <property type="match status" value="1"/>
</dbReference>
<feature type="region of interest" description="Disordered" evidence="1">
    <location>
        <begin position="1493"/>
        <end position="1524"/>
    </location>
</feature>
<dbReference type="Gene3D" id="2.60.40.1190">
    <property type="match status" value="1"/>
</dbReference>
<dbReference type="PROSITE" id="PS51704">
    <property type="entry name" value="GP_PDE"/>
    <property type="match status" value="1"/>
</dbReference>
<evidence type="ECO:0000259" key="2">
    <source>
        <dbReference type="PROSITE" id="PS51272"/>
    </source>
</evidence>
<dbReference type="InterPro" id="IPR030395">
    <property type="entry name" value="GP_PDE_dom"/>
</dbReference>
<dbReference type="Gene3D" id="2.60.40.1080">
    <property type="match status" value="1"/>
</dbReference>
<dbReference type="Pfam" id="PF03009">
    <property type="entry name" value="GDPD"/>
    <property type="match status" value="1"/>
</dbReference>
<dbReference type="InterPro" id="IPR001119">
    <property type="entry name" value="SLH_dom"/>
</dbReference>
<dbReference type="InterPro" id="IPR010496">
    <property type="entry name" value="AL/BT2_dom"/>
</dbReference>
<dbReference type="PANTHER" id="PTHR46211">
    <property type="entry name" value="GLYCEROPHOSPHORYL DIESTER PHOSPHODIESTERASE"/>
    <property type="match status" value="1"/>
</dbReference>
<dbReference type="GO" id="GO:0004553">
    <property type="term" value="F:hydrolase activity, hydrolyzing O-glycosyl compounds"/>
    <property type="evidence" value="ECO:0007669"/>
    <property type="project" value="InterPro"/>
</dbReference>
<dbReference type="GO" id="GO:0008081">
    <property type="term" value="F:phosphoric diester hydrolase activity"/>
    <property type="evidence" value="ECO:0007669"/>
    <property type="project" value="InterPro"/>
</dbReference>
<dbReference type="PROSITE" id="PS51272">
    <property type="entry name" value="SLH"/>
    <property type="match status" value="3"/>
</dbReference>
<feature type="domain" description="GP-PDE" evidence="3">
    <location>
        <begin position="1064"/>
        <end position="1307"/>
    </location>
</feature>
<proteinExistence type="predicted"/>
<evidence type="ECO:0000313" key="5">
    <source>
        <dbReference type="Proteomes" id="UP000450917"/>
    </source>
</evidence>
<dbReference type="PANTHER" id="PTHR46211:SF14">
    <property type="entry name" value="GLYCEROPHOSPHODIESTER PHOSPHODIESTERASE"/>
    <property type="match status" value="1"/>
</dbReference>
<organism evidence="4 5">
    <name type="scientific">Paenibacillus validus</name>
    <dbReference type="NCBI Taxonomy" id="44253"/>
    <lineage>
        <taxon>Bacteria</taxon>
        <taxon>Bacillati</taxon>
        <taxon>Bacillota</taxon>
        <taxon>Bacilli</taxon>
        <taxon>Bacillales</taxon>
        <taxon>Paenibacillaceae</taxon>
        <taxon>Paenibacillus</taxon>
    </lineage>
</organism>
<reference evidence="4 5" key="1">
    <citation type="submission" date="2019-11" db="EMBL/GenBank/DDBJ databases">
        <title>Draft genome sequences of five Paenibacillus species of dairy origin.</title>
        <authorList>
            <person name="Olajide A.M."/>
            <person name="Chen S."/>
            <person name="Lapointe G."/>
        </authorList>
    </citation>
    <scope>NUCLEOTIDE SEQUENCE [LARGE SCALE GENOMIC DNA]</scope>
    <source>
        <strain evidence="4 5">2CS3</strain>
    </source>
</reference>
<dbReference type="GO" id="GO:0030246">
    <property type="term" value="F:carbohydrate binding"/>
    <property type="evidence" value="ECO:0007669"/>
    <property type="project" value="InterPro"/>
</dbReference>
<dbReference type="Proteomes" id="UP000450917">
    <property type="component" value="Unassembled WGS sequence"/>
</dbReference>
<comment type="caution">
    <text evidence="4">The sequence shown here is derived from an EMBL/GenBank/DDBJ whole genome shotgun (WGS) entry which is preliminary data.</text>
</comment>
<dbReference type="Gene3D" id="3.20.20.190">
    <property type="entry name" value="Phosphatidylinositol (PI) phosphodiesterase"/>
    <property type="match status" value="2"/>
</dbReference>
<dbReference type="Pfam" id="PF12733">
    <property type="entry name" value="Cadherin-like"/>
    <property type="match status" value="1"/>
</dbReference>
<dbReference type="Pfam" id="PF00395">
    <property type="entry name" value="SLH"/>
    <property type="match status" value="2"/>
</dbReference>
<sequence length="1913" mass="208662">MREMNRYRKLFHMWIIVALLSGMLQLSVLPEQAQAADAGRKTLDVNKTRHAPVIDGKLDESIWSINERLDRRIGEGGFQESRFGLLWDNRYLYIGVKSDDANLIHNGSGYWFEQDGVNIFLDPTQHQSAPFAEGDMQIGLMYQPGTTTPKLQFGAALSNHSGKDEKKILRAIQTTASGWSLEVAVPWDMLHFDPMLNKRLGLEIGTTDRYGDDTSQQRTSYWSAYNSSSFWNDTSGYGVVTLVDGSPVSGDVNPVLLQEHFDGYAAGSLPPGWISDVNSGSSPFTVVQDTYGNGRMLFDGKASGKQARVIAPIQWDNYEIEADMRFEGVVNAQRWAALMFRVPSNGKVPYDQMAVRQNGTYEMAYRKPDGNWFSPTPISGMWKPLTLNEDYTLKVRVFGNNVKEYIKAKTDADFTLLTDQTLGSDVLLEKGKIGFQADQSKVSFDNLKVTRITADNLYMTLPPTMEALSGAVNVTASVYYSDGITEAVPSGMLKLYTSDESVIKIVNNQINPLKPGKAKVTAIYADAEWSQEITVTPSAVGAKVVSLQHESGYVLSAAAGQPIELDSITLRADYSDFTSGLMKGSEVNWTSVDPAVVIHSGTMKVQQKGVYTVTAEKDGVQVSIRVVAKNAGDSDYVLYEENFDALANGTLPQGWTRKQGTTAGAAAVNNGAFEIDASAAPDNPSRVLLPDYLGAFGNYKIEADITHLAANNTARWNSIMYRIQNDNYPYYQMAVRQDATAANGVEFAERTPANGWNVMEKGSYTEAINPNKLYHYTILAYGNRVQEWIGSQLVIDTDRATSYAKGRIGLQADGSKMKVDNIRVTLLQTPLPAIVDPSDRFVQVTEPDTKIAMAPTVVAEITSLENLAGFTGPTLPATVILHVNGDLKVTNPTGEKEIGSLDSVLGTIGTRMIPAFYVKDELSVERLTEYLKSIGLEDAFVVSNNGDLIKKARTAYPIIRGIVDFTSETNGSEDRLIDIRRQTTASLAKIALLPQSAATPDNVNYLQQRMVSIWTKETANAADESIAMHRLITAGVNGIVTDSPDKAFDAFKVYTHDLTLIRKPYMIGHRGLPTKAPENTIESNLLAIQAGADFIENDMYLSKDGHLVIVHDTDLTRTTNGSGNAENYTLAELKALNANKPMPAGYPDVKIPTLEEQIDLAKAHGRMIMAEIKTSTPNAVGTYVRVIREQDAEALIDTMSFHASQLKLMAQLMPEMPLGLLVSAGTVKQADTQKSLRDALMLVQPLNATFNTGYDRELNKNFLEAAKHRGLIVSPWTYNNKNDFINIFKSGVYGITTDYADWASDWAAALKPVNDKFVLQQNETIPLSSYIVTFKGEQKDVQPDIVLLDGLDTVEANGSMLTAKKPGRAHALLRYSFVIDDNNKYDLYTQPVLIHVESHNADLAGLEVSAGTLTPAFAPDTTAYQWTVGRSVSTIRVTPTAADAWATLKVNGVPTVSGAVYEAALKYGTNRIAIQVTADDNTTTKEYVLSVLRPQPDDESSGGTSSPAPSAGAPSTGDGIRDKEEDGRKIAQTTVDDAAIRAAVNRAGQGSITLQAVEEGEDIDQAMISLTPSALQVLQSQQAGSTVVFKTNLGAWQLPLEQIDVRAWATRLEVSPDKLHVTVQMTKDDKAKSAAEANGLQVLASIEFKLTAAAENGSSSEISSFSRYVPRTMKLNGPVNEQTLAAVRVETDANGNTVYQPVPFALADGEAVLYSRSNSTYMLLDRRVTFSDLSGHWAKQDVERMAAKWIVQGVDDDKFAPDREVTRAEFAALLVRSLGLAAAAPAGATFKDVKPGDWFASAVNTAAANGLVTGYEDDTFRPYGYISRQEMAVMIYRTMQFAGYRAADPAAGNASFSDESVIAAWAREATAKLAGLQMVNGVSANRFAPESTGTRAESAVLLSRMLRSIDFSN</sequence>
<dbReference type="GO" id="GO:0006629">
    <property type="term" value="P:lipid metabolic process"/>
    <property type="evidence" value="ECO:0007669"/>
    <property type="project" value="InterPro"/>
</dbReference>
<keyword evidence="5" id="KW-1185">Reference proteome</keyword>
<feature type="compositionally biased region" description="Low complexity" evidence="1">
    <location>
        <begin position="1501"/>
        <end position="1517"/>
    </location>
</feature>
<dbReference type="SUPFAM" id="SSF51695">
    <property type="entry name" value="PLC-like phosphodiesterases"/>
    <property type="match status" value="1"/>
</dbReference>
<evidence type="ECO:0000256" key="1">
    <source>
        <dbReference type="SAM" id="MobiDB-lite"/>
    </source>
</evidence>
<name>A0A7X2ZA74_9BACL</name>
<feature type="domain" description="SLH" evidence="2">
    <location>
        <begin position="1725"/>
        <end position="1785"/>
    </location>
</feature>
<dbReference type="Gene3D" id="2.60.120.560">
    <property type="entry name" value="Exo-inulinase, domain 1"/>
    <property type="match status" value="2"/>
</dbReference>
<dbReference type="InterPro" id="IPR017946">
    <property type="entry name" value="PLC-like_Pdiesterase_TIM-brl"/>
</dbReference>
<evidence type="ECO:0000259" key="3">
    <source>
        <dbReference type="PROSITE" id="PS51704"/>
    </source>
</evidence>
<dbReference type="GO" id="GO:0016052">
    <property type="term" value="P:carbohydrate catabolic process"/>
    <property type="evidence" value="ECO:0007669"/>
    <property type="project" value="InterPro"/>
</dbReference>
<dbReference type="Pfam" id="PF06452">
    <property type="entry name" value="CBM9_1"/>
    <property type="match status" value="1"/>
</dbReference>
<accession>A0A7X2ZA74</accession>
<dbReference type="EMBL" id="WNZX01000007">
    <property type="protein sequence ID" value="MUG71188.1"/>
    <property type="molecule type" value="Genomic_DNA"/>
</dbReference>
<feature type="domain" description="SLH" evidence="2">
    <location>
        <begin position="1853"/>
        <end position="1913"/>
    </location>
</feature>